<evidence type="ECO:0000256" key="8">
    <source>
        <dbReference type="SAM" id="MobiDB-lite"/>
    </source>
</evidence>
<evidence type="ECO:0000313" key="11">
    <source>
        <dbReference type="Proteomes" id="UP000183809"/>
    </source>
</evidence>
<dbReference type="EMBL" id="MNUE01000086">
    <property type="protein sequence ID" value="OJD29266.1"/>
    <property type="molecule type" value="Genomic_DNA"/>
</dbReference>
<feature type="compositionally biased region" description="Polar residues" evidence="8">
    <location>
        <begin position="475"/>
        <end position="487"/>
    </location>
</feature>
<feature type="region of interest" description="Disordered" evidence="8">
    <location>
        <begin position="427"/>
        <end position="448"/>
    </location>
</feature>
<evidence type="ECO:0000313" key="10">
    <source>
        <dbReference type="EMBL" id="OJD29266.1"/>
    </source>
</evidence>
<comment type="subcellular location">
    <subcellularLocation>
        <location evidence="1">Nucleus</location>
    </subcellularLocation>
</comment>
<comment type="caution">
    <text evidence="10">The sequence shown here is derived from an EMBL/GenBank/DDBJ whole genome shotgun (WGS) entry which is preliminary data.</text>
</comment>
<feature type="domain" description="C2H2-type" evidence="9">
    <location>
        <begin position="607"/>
        <end position="634"/>
    </location>
</feature>
<dbReference type="PANTHER" id="PTHR24404">
    <property type="entry name" value="ZINC FINGER PROTEIN"/>
    <property type="match status" value="1"/>
</dbReference>
<dbReference type="GO" id="GO:0003700">
    <property type="term" value="F:DNA-binding transcription factor activity"/>
    <property type="evidence" value="ECO:0007669"/>
    <property type="project" value="TreeGrafter"/>
</dbReference>
<dbReference type="STRING" id="236234.A0A1J9QMH3"/>
<name>A0A1J9QMH3_9PEZI</name>
<dbReference type="GO" id="GO:0005634">
    <property type="term" value="C:nucleus"/>
    <property type="evidence" value="ECO:0007669"/>
    <property type="project" value="UniProtKB-SubCell"/>
</dbReference>
<evidence type="ECO:0000256" key="5">
    <source>
        <dbReference type="ARBA" id="ARBA00022833"/>
    </source>
</evidence>
<dbReference type="GO" id="GO:0006357">
    <property type="term" value="P:regulation of transcription by RNA polymerase II"/>
    <property type="evidence" value="ECO:0007669"/>
    <property type="project" value="TreeGrafter"/>
</dbReference>
<evidence type="ECO:0000256" key="3">
    <source>
        <dbReference type="ARBA" id="ARBA00022737"/>
    </source>
</evidence>
<feature type="compositionally biased region" description="Basic and acidic residues" evidence="8">
    <location>
        <begin position="792"/>
        <end position="817"/>
    </location>
</feature>
<feature type="compositionally biased region" description="Polar residues" evidence="8">
    <location>
        <begin position="354"/>
        <end position="366"/>
    </location>
</feature>
<proteinExistence type="predicted"/>
<evidence type="ECO:0000256" key="7">
    <source>
        <dbReference type="PROSITE-ProRule" id="PRU00042"/>
    </source>
</evidence>
<evidence type="ECO:0000256" key="4">
    <source>
        <dbReference type="ARBA" id="ARBA00022771"/>
    </source>
</evidence>
<feature type="compositionally biased region" description="Basic and acidic residues" evidence="8">
    <location>
        <begin position="872"/>
        <end position="885"/>
    </location>
</feature>
<keyword evidence="4 7" id="KW-0863">Zinc-finger</keyword>
<feature type="region of interest" description="Disordered" evidence="8">
    <location>
        <begin position="792"/>
        <end position="818"/>
    </location>
</feature>
<keyword evidence="11" id="KW-1185">Reference proteome</keyword>
<feature type="region of interest" description="Disordered" evidence="8">
    <location>
        <begin position="464"/>
        <end position="491"/>
    </location>
</feature>
<reference evidence="10 11" key="1">
    <citation type="submission" date="2016-10" db="EMBL/GenBank/DDBJ databases">
        <title>Proteomics and genomics reveal pathogen-plant mechanisms compatible with a hemibiotrophic lifestyle of Diplodia corticola.</title>
        <authorList>
            <person name="Fernandes I."/>
            <person name="De Jonge R."/>
            <person name="Van De Peer Y."/>
            <person name="Devreese B."/>
            <person name="Alves A."/>
            <person name="Esteves A.C."/>
        </authorList>
    </citation>
    <scope>NUCLEOTIDE SEQUENCE [LARGE SCALE GENOMIC DNA]</scope>
    <source>
        <strain evidence="10 11">CBS 112549</strain>
    </source>
</reference>
<protein>
    <submittedName>
        <fullName evidence="10">C2h2 type zinc finger domain protein</fullName>
    </submittedName>
</protein>
<keyword evidence="6" id="KW-0539">Nucleus</keyword>
<evidence type="ECO:0000256" key="2">
    <source>
        <dbReference type="ARBA" id="ARBA00022723"/>
    </source>
</evidence>
<keyword evidence="5" id="KW-0862">Zinc</keyword>
<keyword evidence="3" id="KW-0677">Repeat</keyword>
<dbReference type="GeneID" id="31019886"/>
<feature type="compositionally biased region" description="Basic and acidic residues" evidence="8">
    <location>
        <begin position="546"/>
        <end position="557"/>
    </location>
</feature>
<evidence type="ECO:0000256" key="1">
    <source>
        <dbReference type="ARBA" id="ARBA00004123"/>
    </source>
</evidence>
<dbReference type="PROSITE" id="PS50157">
    <property type="entry name" value="ZINC_FINGER_C2H2_2"/>
    <property type="match status" value="1"/>
</dbReference>
<dbReference type="PROSITE" id="PS00028">
    <property type="entry name" value="ZINC_FINGER_C2H2_1"/>
    <property type="match status" value="2"/>
</dbReference>
<dbReference type="AlphaFoldDB" id="A0A1J9QMH3"/>
<sequence length="954" mass="105022">MAQNRYPAYTTYEAGPAYFNGPINAPPRVFDARPGPPPAAAKQMEPGMQAILNGDHGARHPMPRPFDTSYTYPGYEGSFHGTSIDQGLHALLSGHRPYASPRDSVAYSNPIANFYHDADGPWNSVRATNQARSSAASANVALAVPGPNLDYNSYRHAPASEISDSGYASQAAASQSVVNANTEPTDYSRECGDLPVQVNSFSFTAAAHSPPSYDTTSFQTRNADCADLSSASQPTASQKQLQCPRCGNVAKCRSDFKKHELKHTKPHVCNEPNCPRKEGFATSNDLDRHKKSVHNAAGKTKSFRCAADRCKNKDKIWPRLDNFKQHVERMHHGSAADMADIIQRSQFFGDTDTSDPGPSGTRSASPMDNALAGIGSKSKDSPAPVVSQGLGDDSSNALVSDLNLSSSHEYSRPRQWEEANFRQYQDDYPQPLRMSGDQQLAQNSQSDASRLRQLAVAATAASQAANQLDSKDDSQATGSKAQSSKRTSAIEDGQKRLYSKFSNIIASSIANGNANESLNKAVLRALLELDQNKHIITTTSNRKGSAAKEAKTSRGADKSPPGFREPGRTEITMSTAEVKTALAALSKSFAQRRDVAPIGKTGKPQGVKCTECPRVCARRCDLRKHLKRHSKPYGCTFSKCYKEFGSKNDWRRHEDGQHWQLETWRCEQPPCDERSTCSSPPSLIDDDSSVSSNVQAKVCGHLFYDSNAFSIHLRSQHSFPKDQISTELCIRRIGRNNQSRFWCGFCERVLELNERGQAAWSERYNHISHHFDKEDKHIRDWLDIDTNKRKGSLERATDRHNVVDGKGDGQDNKEGEFGRPGLLRKAAEISDADVLILAVPKDKGGDGSDGGSTAVAGRKRSHKEMESNGGDDDGHARAHTDERASRPRGKSKQGQLLFFCCGCNQGPYAWSLYQSCLDCEHEFCTSCDRRIHESSAEENIDYNPWNHLNVNPRV</sequence>
<accession>A0A1J9QMH3</accession>
<dbReference type="SMART" id="SM00355">
    <property type="entry name" value="ZnF_C2H2"/>
    <property type="match status" value="6"/>
</dbReference>
<dbReference type="Proteomes" id="UP000183809">
    <property type="component" value="Unassembled WGS sequence"/>
</dbReference>
<evidence type="ECO:0000259" key="9">
    <source>
        <dbReference type="PROSITE" id="PS50157"/>
    </source>
</evidence>
<dbReference type="OrthoDB" id="6077919at2759"/>
<gene>
    <name evidence="10" type="ORF">BKCO1_8600023</name>
</gene>
<dbReference type="GO" id="GO:0008270">
    <property type="term" value="F:zinc ion binding"/>
    <property type="evidence" value="ECO:0007669"/>
    <property type="project" value="UniProtKB-KW"/>
</dbReference>
<keyword evidence="2" id="KW-0479">Metal-binding</keyword>
<feature type="compositionally biased region" description="Polar residues" evidence="8">
    <location>
        <begin position="436"/>
        <end position="448"/>
    </location>
</feature>
<dbReference type="GO" id="GO:0000978">
    <property type="term" value="F:RNA polymerase II cis-regulatory region sequence-specific DNA binding"/>
    <property type="evidence" value="ECO:0007669"/>
    <property type="project" value="TreeGrafter"/>
</dbReference>
<dbReference type="InterPro" id="IPR050589">
    <property type="entry name" value="Ikaros_C2H2-ZF"/>
</dbReference>
<dbReference type="Gene3D" id="3.30.160.60">
    <property type="entry name" value="Classic Zinc Finger"/>
    <property type="match status" value="2"/>
</dbReference>
<feature type="region of interest" description="Disordered" evidence="8">
    <location>
        <begin position="840"/>
        <end position="889"/>
    </location>
</feature>
<evidence type="ECO:0000256" key="6">
    <source>
        <dbReference type="ARBA" id="ARBA00023242"/>
    </source>
</evidence>
<dbReference type="PANTHER" id="PTHR24404:SF106">
    <property type="entry name" value="C2H2-TYPE DOMAIN-CONTAINING PROTEIN"/>
    <property type="match status" value="1"/>
</dbReference>
<feature type="region of interest" description="Disordered" evidence="8">
    <location>
        <begin position="540"/>
        <end position="568"/>
    </location>
</feature>
<organism evidence="10 11">
    <name type="scientific">Diplodia corticola</name>
    <dbReference type="NCBI Taxonomy" id="236234"/>
    <lineage>
        <taxon>Eukaryota</taxon>
        <taxon>Fungi</taxon>
        <taxon>Dikarya</taxon>
        <taxon>Ascomycota</taxon>
        <taxon>Pezizomycotina</taxon>
        <taxon>Dothideomycetes</taxon>
        <taxon>Dothideomycetes incertae sedis</taxon>
        <taxon>Botryosphaeriales</taxon>
        <taxon>Botryosphaeriaceae</taxon>
        <taxon>Diplodia</taxon>
    </lineage>
</organism>
<dbReference type="InterPro" id="IPR013087">
    <property type="entry name" value="Znf_C2H2_type"/>
</dbReference>
<dbReference type="RefSeq" id="XP_020125526.1">
    <property type="nucleotide sequence ID" value="XM_020279623.1"/>
</dbReference>
<feature type="region of interest" description="Disordered" evidence="8">
    <location>
        <begin position="348"/>
        <end position="398"/>
    </location>
</feature>